<evidence type="ECO:0000259" key="1">
    <source>
        <dbReference type="Pfam" id="PF01636"/>
    </source>
</evidence>
<dbReference type="Proteomes" id="UP000625033">
    <property type="component" value="Unassembled WGS sequence"/>
</dbReference>
<gene>
    <name evidence="2" type="ORF">IW252_000665</name>
</gene>
<dbReference type="SUPFAM" id="SSF56112">
    <property type="entry name" value="Protein kinase-like (PK-like)"/>
    <property type="match status" value="1"/>
</dbReference>
<dbReference type="PANTHER" id="PTHR21310">
    <property type="entry name" value="AMINOGLYCOSIDE PHOSPHOTRANSFERASE-RELATED-RELATED"/>
    <property type="match status" value="1"/>
</dbReference>
<name>A0A931GDY1_9MICC</name>
<keyword evidence="2" id="KW-0418">Kinase</keyword>
<dbReference type="PANTHER" id="PTHR21310:SF42">
    <property type="entry name" value="BIFUNCTIONAL AAC_APH"/>
    <property type="match status" value="1"/>
</dbReference>
<dbReference type="AlphaFoldDB" id="A0A931GDY1"/>
<dbReference type="RefSeq" id="WP_196835281.1">
    <property type="nucleotide sequence ID" value="NZ_JADOTZ010000001.1"/>
</dbReference>
<dbReference type="CDD" id="cd05155">
    <property type="entry name" value="APH_ChoK_like_1"/>
    <property type="match status" value="1"/>
</dbReference>
<dbReference type="GO" id="GO:0016301">
    <property type="term" value="F:kinase activity"/>
    <property type="evidence" value="ECO:0007669"/>
    <property type="project" value="UniProtKB-KW"/>
</dbReference>
<protein>
    <submittedName>
        <fullName evidence="2">Aminoglycoside phosphotransferase (APT) family kinase protein</fullName>
    </submittedName>
</protein>
<organism evidence="2 3">
    <name type="scientific">Zhihengliuella flava</name>
    <dbReference type="NCBI Taxonomy" id="1285193"/>
    <lineage>
        <taxon>Bacteria</taxon>
        <taxon>Bacillati</taxon>
        <taxon>Actinomycetota</taxon>
        <taxon>Actinomycetes</taxon>
        <taxon>Micrococcales</taxon>
        <taxon>Micrococcaceae</taxon>
        <taxon>Zhihengliuella</taxon>
    </lineage>
</organism>
<dbReference type="InterPro" id="IPR051678">
    <property type="entry name" value="AGP_Transferase"/>
</dbReference>
<comment type="caution">
    <text evidence="2">The sequence shown here is derived from an EMBL/GenBank/DDBJ whole genome shotgun (WGS) entry which is preliminary data.</text>
</comment>
<sequence length="311" mass="33767">MPIPPADVELTHAQVRRLLAAQHPDLARLPLVRVATGWDNVMYRLGADWAVRLPRRRSAVALLHHEVAHLPRLAPHLPVPVPAVVRTGQPGAGYPYPWVITRWFRGTSAARASAAHRDGYARQLARFFAALHRPAPADAPTNAVRGTALRLRRDDARRRLADFSISPYTAEVQGWWPGAVEVLDGLFDASAAAPEHAGPLLWLHGDPHPHNTVCHPAGVLAAIIDFGDITRGDPASDLGMVWLHFTASGRRDFADEYARAAGAAPDDALWLRARGWAVHYGLIASLHPPMEPLHAVGIHALTELLLGATAG</sequence>
<dbReference type="Gene3D" id="3.90.1200.10">
    <property type="match status" value="1"/>
</dbReference>
<feature type="domain" description="Aminoglycoside phosphotransferase" evidence="1">
    <location>
        <begin position="33"/>
        <end position="274"/>
    </location>
</feature>
<keyword evidence="3" id="KW-1185">Reference proteome</keyword>
<evidence type="ECO:0000313" key="2">
    <source>
        <dbReference type="EMBL" id="MBG6083898.1"/>
    </source>
</evidence>
<dbReference type="InterPro" id="IPR011009">
    <property type="entry name" value="Kinase-like_dom_sf"/>
</dbReference>
<proteinExistence type="predicted"/>
<dbReference type="Pfam" id="PF01636">
    <property type="entry name" value="APH"/>
    <property type="match status" value="1"/>
</dbReference>
<accession>A0A931GDY1</accession>
<evidence type="ECO:0000313" key="3">
    <source>
        <dbReference type="Proteomes" id="UP000625033"/>
    </source>
</evidence>
<keyword evidence="2" id="KW-0808">Transferase</keyword>
<reference evidence="2" key="1">
    <citation type="submission" date="2020-11" db="EMBL/GenBank/DDBJ databases">
        <title>Sequencing the genomes of 1000 actinobacteria strains.</title>
        <authorList>
            <person name="Klenk H.-P."/>
        </authorList>
    </citation>
    <scope>NUCLEOTIDE SEQUENCE</scope>
    <source>
        <strain evidence="2">DSM 26152</strain>
    </source>
</reference>
<dbReference type="EMBL" id="JADOTZ010000001">
    <property type="protein sequence ID" value="MBG6083898.1"/>
    <property type="molecule type" value="Genomic_DNA"/>
</dbReference>
<dbReference type="InterPro" id="IPR002575">
    <property type="entry name" value="Aminoglycoside_PTrfase"/>
</dbReference>
<dbReference type="Gene3D" id="3.30.200.20">
    <property type="entry name" value="Phosphorylase Kinase, domain 1"/>
    <property type="match status" value="1"/>
</dbReference>